<evidence type="ECO:0000256" key="3">
    <source>
        <dbReference type="ARBA" id="ARBA00022448"/>
    </source>
</evidence>
<evidence type="ECO:0000313" key="13">
    <source>
        <dbReference type="Proteomes" id="UP000198641"/>
    </source>
</evidence>
<dbReference type="InterPro" id="IPR017871">
    <property type="entry name" value="ABC_transporter-like_CS"/>
</dbReference>
<keyword evidence="7 12" id="KW-0067">ATP-binding</keyword>
<evidence type="ECO:0000256" key="10">
    <source>
        <dbReference type="ARBA" id="ARBA00023136"/>
    </source>
</evidence>
<keyword evidence="10" id="KW-0472">Membrane</keyword>
<keyword evidence="13" id="KW-1185">Reference proteome</keyword>
<dbReference type="PROSITE" id="PS00211">
    <property type="entry name" value="ABC_TRANSPORTER_1"/>
    <property type="match status" value="1"/>
</dbReference>
<evidence type="ECO:0000256" key="4">
    <source>
        <dbReference type="ARBA" id="ARBA00022475"/>
    </source>
</evidence>
<dbReference type="RefSeq" id="WP_092523523.1">
    <property type="nucleotide sequence ID" value="NZ_FNCI01000002.1"/>
</dbReference>
<keyword evidence="3" id="KW-0813">Transport</keyword>
<dbReference type="PANTHER" id="PTHR42771:SF2">
    <property type="entry name" value="IRON(3+)-HYDROXAMATE IMPORT ATP-BINDING PROTEIN FHUC"/>
    <property type="match status" value="1"/>
</dbReference>
<dbReference type="InterPro" id="IPR051535">
    <property type="entry name" value="Siderophore_ABC-ATPase"/>
</dbReference>
<dbReference type="PANTHER" id="PTHR42771">
    <property type="entry name" value="IRON(3+)-HYDROXAMATE IMPORT ATP-BINDING PROTEIN FHUC"/>
    <property type="match status" value="1"/>
</dbReference>
<keyword evidence="6" id="KW-0547">Nucleotide-binding</keyword>
<dbReference type="SMART" id="SM00382">
    <property type="entry name" value="AAA"/>
    <property type="match status" value="1"/>
</dbReference>
<dbReference type="STRING" id="284577.SAMN05216571_102395"/>
<dbReference type="SUPFAM" id="SSF52540">
    <property type="entry name" value="P-loop containing nucleoside triphosphate hydrolases"/>
    <property type="match status" value="1"/>
</dbReference>
<evidence type="ECO:0000313" key="12">
    <source>
        <dbReference type="EMBL" id="SDF87273.1"/>
    </source>
</evidence>
<organism evidence="12 13">
    <name type="scientific">Onishia taeanensis</name>
    <dbReference type="NCBI Taxonomy" id="284577"/>
    <lineage>
        <taxon>Bacteria</taxon>
        <taxon>Pseudomonadati</taxon>
        <taxon>Pseudomonadota</taxon>
        <taxon>Gammaproteobacteria</taxon>
        <taxon>Oceanospirillales</taxon>
        <taxon>Halomonadaceae</taxon>
        <taxon>Onishia</taxon>
    </lineage>
</organism>
<reference evidence="12 13" key="1">
    <citation type="submission" date="2016-10" db="EMBL/GenBank/DDBJ databases">
        <authorList>
            <person name="de Groot N.N."/>
        </authorList>
    </citation>
    <scope>NUCLEOTIDE SEQUENCE [LARGE SCALE GENOMIC DNA]</scope>
    <source>
        <strain evidence="12 13">BH539</strain>
    </source>
</reference>
<dbReference type="Pfam" id="PF00005">
    <property type="entry name" value="ABC_tran"/>
    <property type="match status" value="1"/>
</dbReference>
<protein>
    <submittedName>
        <fullName evidence="12">Iron complex transport system ATP-binding protein</fullName>
    </submittedName>
</protein>
<gene>
    <name evidence="12" type="ORF">SAMN05216571_102395</name>
</gene>
<evidence type="ECO:0000256" key="9">
    <source>
        <dbReference type="ARBA" id="ARBA00023065"/>
    </source>
</evidence>
<dbReference type="GO" id="GO:0005524">
    <property type="term" value="F:ATP binding"/>
    <property type="evidence" value="ECO:0007669"/>
    <property type="project" value="UniProtKB-KW"/>
</dbReference>
<dbReference type="Proteomes" id="UP000198641">
    <property type="component" value="Unassembled WGS sequence"/>
</dbReference>
<evidence type="ECO:0000256" key="5">
    <source>
        <dbReference type="ARBA" id="ARBA00022496"/>
    </source>
</evidence>
<dbReference type="EMBL" id="FNCI01000002">
    <property type="protein sequence ID" value="SDF87273.1"/>
    <property type="molecule type" value="Genomic_DNA"/>
</dbReference>
<proteinExistence type="inferred from homology"/>
<dbReference type="InterPro" id="IPR027417">
    <property type="entry name" value="P-loop_NTPase"/>
</dbReference>
<evidence type="ECO:0000256" key="8">
    <source>
        <dbReference type="ARBA" id="ARBA00023004"/>
    </source>
</evidence>
<dbReference type="OrthoDB" id="6461291at2"/>
<dbReference type="CDD" id="cd03214">
    <property type="entry name" value="ABC_Iron-Siderophores_B12_Hemin"/>
    <property type="match status" value="1"/>
</dbReference>
<dbReference type="GO" id="GO:0016887">
    <property type="term" value="F:ATP hydrolysis activity"/>
    <property type="evidence" value="ECO:0007669"/>
    <property type="project" value="InterPro"/>
</dbReference>
<dbReference type="Gene3D" id="3.40.50.300">
    <property type="entry name" value="P-loop containing nucleotide triphosphate hydrolases"/>
    <property type="match status" value="1"/>
</dbReference>
<evidence type="ECO:0000256" key="6">
    <source>
        <dbReference type="ARBA" id="ARBA00022741"/>
    </source>
</evidence>
<keyword evidence="5" id="KW-0410">Iron transport</keyword>
<dbReference type="InterPro" id="IPR003439">
    <property type="entry name" value="ABC_transporter-like_ATP-bd"/>
</dbReference>
<dbReference type="InterPro" id="IPR003593">
    <property type="entry name" value="AAA+_ATPase"/>
</dbReference>
<keyword evidence="8" id="KW-0408">Iron</keyword>
<name>A0A1G7PM16_9GAMM</name>
<evidence type="ECO:0000259" key="11">
    <source>
        <dbReference type="PROSITE" id="PS50893"/>
    </source>
</evidence>
<dbReference type="FunFam" id="3.40.50.300:FF:000134">
    <property type="entry name" value="Iron-enterobactin ABC transporter ATP-binding protein"/>
    <property type="match status" value="1"/>
</dbReference>
<dbReference type="AlphaFoldDB" id="A0A1G7PM16"/>
<accession>A0A1G7PM16</accession>
<sequence>MFDVSAATFEVNDTPLLHPIDLALAPGQVVGLIGHNGSGKSTLLKLLAHQQAPSGGELRLDGTPLGEWNGRAFARRVAYLPQQLPPAEDLTGRELVGFGRYPWQGLLGRPSREDKAQVARAMTLTGTEAFANRMVDTLSGGERQRVWLAMLLAQGSQYLMLDEPLAALDIAHQIEVLELVRRLCQELELGVVIVLHDINLAARYCDRLVALHEGRLLAEGTPEDIMTGDTLKAIYGIPMHVISHPSGEHRVAVAH</sequence>
<comment type="similarity">
    <text evidence="2">Belongs to the ABC transporter superfamily.</text>
</comment>
<dbReference type="GO" id="GO:0006826">
    <property type="term" value="P:iron ion transport"/>
    <property type="evidence" value="ECO:0007669"/>
    <property type="project" value="UniProtKB-KW"/>
</dbReference>
<evidence type="ECO:0000256" key="7">
    <source>
        <dbReference type="ARBA" id="ARBA00022840"/>
    </source>
</evidence>
<feature type="domain" description="ABC transporter" evidence="11">
    <location>
        <begin position="2"/>
        <end position="238"/>
    </location>
</feature>
<dbReference type="GO" id="GO:0005886">
    <property type="term" value="C:plasma membrane"/>
    <property type="evidence" value="ECO:0007669"/>
    <property type="project" value="UniProtKB-SubCell"/>
</dbReference>
<evidence type="ECO:0000256" key="2">
    <source>
        <dbReference type="ARBA" id="ARBA00005417"/>
    </source>
</evidence>
<comment type="subcellular location">
    <subcellularLocation>
        <location evidence="1">Cell membrane</location>
        <topology evidence="1">Peripheral membrane protein</topology>
    </subcellularLocation>
</comment>
<keyword evidence="9" id="KW-0406">Ion transport</keyword>
<dbReference type="PROSITE" id="PS50893">
    <property type="entry name" value="ABC_TRANSPORTER_2"/>
    <property type="match status" value="1"/>
</dbReference>
<keyword evidence="4" id="KW-1003">Cell membrane</keyword>
<evidence type="ECO:0000256" key="1">
    <source>
        <dbReference type="ARBA" id="ARBA00004202"/>
    </source>
</evidence>